<dbReference type="InterPro" id="IPR004155">
    <property type="entry name" value="PBS_lyase_HEAT"/>
</dbReference>
<sequence>MKLLNDSQMQEFIVNGFVKIKAPFTPAFHDSVRAQADDIFSTTGNPGNAILPAIPQLADLFSHPAVTGALTSILGPGYAMHPHRHCHLTPPRKTAQRHHQDSYEDDQNVRHHRTRWAMAFYYPQDVTLEMGPTSVLPASQYYTSRDQAEKQQEVLLCGEAGTVTIVHYDLWHRATSNRSHRNRFMMKFLFCRMEEPAAPSWDCTNLSWSESAAVEELPQLWRSVWNWHAGNKVSNHREDAATRGSPRAPGSENGSIEGGATPSEAGQLEQAYRLSRQGEPGSKELTKRLAEEAVELLDHNQAARHTNPSQLRSNFGLTAQGAAAVPFLLYTLESAHWSLRAAAADVLGDIGLPASQALPRLLDCLDDDSEWVRRNATEALGNIASPEAVPRLARLLTQDSCHFVRHNAALSLAKIGPLAKTASSSLQRAQNDTNLYVRENARLALTRIRTD</sequence>
<proteinExistence type="predicted"/>
<comment type="caution">
    <text evidence="3">The sequence shown here is derived from an EMBL/GenBank/DDBJ whole genome shotgun (WGS) entry which is preliminary data.</text>
</comment>
<protein>
    <recommendedName>
        <fullName evidence="4">Phytanoyl-CoA dioxygenase</fullName>
    </recommendedName>
</protein>
<organism evidence="3">
    <name type="scientific">Caldilineaceae bacterium SB0675_bin_29</name>
    <dbReference type="NCBI Taxonomy" id="2605266"/>
    <lineage>
        <taxon>Bacteria</taxon>
        <taxon>Bacillati</taxon>
        <taxon>Chloroflexota</taxon>
        <taxon>Caldilineae</taxon>
        <taxon>Caldilineales</taxon>
        <taxon>Caldilineaceae</taxon>
    </lineage>
</organism>
<name>A0A6B1G5F9_9CHLR</name>
<dbReference type="Gene3D" id="1.25.10.10">
    <property type="entry name" value="Leucine-rich Repeat Variant"/>
    <property type="match status" value="1"/>
</dbReference>
<dbReference type="InterPro" id="IPR011989">
    <property type="entry name" value="ARM-like"/>
</dbReference>
<dbReference type="Pfam" id="PF13646">
    <property type="entry name" value="HEAT_2"/>
    <property type="match status" value="1"/>
</dbReference>
<dbReference type="InterPro" id="IPR016024">
    <property type="entry name" value="ARM-type_fold"/>
</dbReference>
<dbReference type="SUPFAM" id="SSF48371">
    <property type="entry name" value="ARM repeat"/>
    <property type="match status" value="1"/>
</dbReference>
<dbReference type="PANTHER" id="PTHR12697:SF5">
    <property type="entry name" value="DEOXYHYPUSINE HYDROXYLASE"/>
    <property type="match status" value="1"/>
</dbReference>
<dbReference type="SMART" id="SM00567">
    <property type="entry name" value="EZ_HEAT"/>
    <property type="match status" value="3"/>
</dbReference>
<comment type="function">
    <text evidence="1">Catalyzes the hydroxylation of the N(6)-(4-aminobutyl)-L-lysine intermediate produced by deoxyhypusine synthase/DHPS on a critical lysine of the eukaryotic translation initiation factor 5A/eIF-5A. This is the second step of the post-translational modification of that lysine into an unusual amino acid residue named hypusine. Hypusination is unique to mature eIF-5A factor and is essential for its function.</text>
</comment>
<dbReference type="EMBL" id="VYDA01000598">
    <property type="protein sequence ID" value="MYH63341.1"/>
    <property type="molecule type" value="Genomic_DNA"/>
</dbReference>
<dbReference type="SUPFAM" id="SSF51197">
    <property type="entry name" value="Clavaminate synthase-like"/>
    <property type="match status" value="1"/>
</dbReference>
<dbReference type="AlphaFoldDB" id="A0A6B1G5F9"/>
<evidence type="ECO:0000313" key="3">
    <source>
        <dbReference type="EMBL" id="MYH63341.1"/>
    </source>
</evidence>
<dbReference type="InterPro" id="IPR021133">
    <property type="entry name" value="HEAT_type_2"/>
</dbReference>
<evidence type="ECO:0000256" key="1">
    <source>
        <dbReference type="ARBA" id="ARBA00045876"/>
    </source>
</evidence>
<accession>A0A6B1G5F9</accession>
<dbReference type="InterPro" id="IPR008775">
    <property type="entry name" value="Phytyl_CoA_dOase-like"/>
</dbReference>
<dbReference type="Gene3D" id="2.60.120.620">
    <property type="entry name" value="q2cbj1_9rhob like domain"/>
    <property type="match status" value="1"/>
</dbReference>
<evidence type="ECO:0000256" key="2">
    <source>
        <dbReference type="SAM" id="MobiDB-lite"/>
    </source>
</evidence>
<feature type="region of interest" description="Disordered" evidence="2">
    <location>
        <begin position="235"/>
        <end position="264"/>
    </location>
</feature>
<gene>
    <name evidence="3" type="ORF">F4148_16845</name>
</gene>
<dbReference type="PANTHER" id="PTHR12697">
    <property type="entry name" value="PBS LYASE HEAT-LIKE PROTEIN"/>
    <property type="match status" value="1"/>
</dbReference>
<dbReference type="PROSITE" id="PS50077">
    <property type="entry name" value="HEAT_REPEAT"/>
    <property type="match status" value="1"/>
</dbReference>
<reference evidence="3" key="1">
    <citation type="submission" date="2019-09" db="EMBL/GenBank/DDBJ databases">
        <title>Characterisation of the sponge microbiome using genome-centric metagenomics.</title>
        <authorList>
            <person name="Engelberts J.P."/>
            <person name="Robbins S.J."/>
            <person name="De Goeij J.M."/>
            <person name="Aranda M."/>
            <person name="Bell S.C."/>
            <person name="Webster N.S."/>
        </authorList>
    </citation>
    <scope>NUCLEOTIDE SEQUENCE</scope>
    <source>
        <strain evidence="3">SB0675_bin_29</strain>
    </source>
</reference>
<dbReference type="Pfam" id="PF05721">
    <property type="entry name" value="PhyH"/>
    <property type="match status" value="1"/>
</dbReference>
<evidence type="ECO:0008006" key="4">
    <source>
        <dbReference type="Google" id="ProtNLM"/>
    </source>
</evidence>
<dbReference type="GO" id="GO:0016706">
    <property type="term" value="F:2-oxoglutarate-dependent dioxygenase activity"/>
    <property type="evidence" value="ECO:0007669"/>
    <property type="project" value="UniProtKB-ARBA"/>
</dbReference>